<evidence type="ECO:0000259" key="3">
    <source>
        <dbReference type="Pfam" id="PF09972"/>
    </source>
</evidence>
<feature type="region of interest" description="Disordered" evidence="1">
    <location>
        <begin position="1"/>
        <end position="20"/>
    </location>
</feature>
<evidence type="ECO:0000256" key="1">
    <source>
        <dbReference type="SAM" id="MobiDB-lite"/>
    </source>
</evidence>
<keyword evidence="2" id="KW-1133">Transmembrane helix</keyword>
<keyword evidence="2" id="KW-0812">Transmembrane</keyword>
<organism evidence="5 6">
    <name type="scientific">Arsenicicoccus bolidensis</name>
    <dbReference type="NCBI Taxonomy" id="229480"/>
    <lineage>
        <taxon>Bacteria</taxon>
        <taxon>Bacillati</taxon>
        <taxon>Actinomycetota</taxon>
        <taxon>Actinomycetes</taxon>
        <taxon>Micrococcales</taxon>
        <taxon>Intrasporangiaceae</taxon>
        <taxon>Arsenicicoccus</taxon>
    </lineage>
</organism>
<feature type="transmembrane region" description="Helical" evidence="2">
    <location>
        <begin position="514"/>
        <end position="533"/>
    </location>
</feature>
<reference evidence="5 6" key="1">
    <citation type="submission" date="2022-02" db="EMBL/GenBank/DDBJ databases">
        <title>Uncovering new skin microbiome diversity through culturing and metagenomics.</title>
        <authorList>
            <person name="Conlan S."/>
            <person name="Deming C."/>
            <person name="Nisc Comparative Sequencing Program N."/>
            <person name="Segre J.A."/>
        </authorList>
    </citation>
    <scope>NUCLEOTIDE SEQUENCE [LARGE SCALE GENOMIC DNA]</scope>
    <source>
        <strain evidence="5 6">ACRQZ</strain>
    </source>
</reference>
<dbReference type="InterPro" id="IPR018702">
    <property type="entry name" value="DUF2207"/>
</dbReference>
<dbReference type="Pfam" id="PF20990">
    <property type="entry name" value="DUF2207_C"/>
    <property type="match status" value="1"/>
</dbReference>
<evidence type="ECO:0000256" key="2">
    <source>
        <dbReference type="SAM" id="Phobius"/>
    </source>
</evidence>
<name>A0ABS9Q5C6_9MICO</name>
<gene>
    <name evidence="5" type="ORF">MHL29_11355</name>
</gene>
<evidence type="ECO:0000259" key="4">
    <source>
        <dbReference type="Pfam" id="PF20990"/>
    </source>
</evidence>
<feature type="domain" description="DUF2207" evidence="3">
    <location>
        <begin position="57"/>
        <end position="227"/>
    </location>
</feature>
<dbReference type="Pfam" id="PF09972">
    <property type="entry name" value="DUF2207"/>
    <property type="match status" value="1"/>
</dbReference>
<feature type="domain" description="Predicted membrane protein YciQ-like C-terminal" evidence="4">
    <location>
        <begin position="351"/>
        <end position="596"/>
    </location>
</feature>
<dbReference type="InterPro" id="IPR048389">
    <property type="entry name" value="YciQ-like_C"/>
</dbReference>
<keyword evidence="2" id="KW-0472">Membrane</keyword>
<dbReference type="RefSeq" id="WP_239264748.1">
    <property type="nucleotide sequence ID" value="NZ_JAKRCV010000036.1"/>
</dbReference>
<evidence type="ECO:0000313" key="5">
    <source>
        <dbReference type="EMBL" id="MCG7322475.1"/>
    </source>
</evidence>
<sequence length="682" mass="72145">MTRPASTIRPGGAPPSSRVRRVPARSLPRVLAVLAITVWALLLGAGPSFAASGGDRVTRLVVDYVVDAQGGVSVTETYDYQFNTSGRHGIERTIATAQGYSPGEDTAGGSEGSGGSTSQERHYEISDISASSPSGAPAQLSRRDQGDATVIRVGSPNRTVSGAERYVLKYHLAHVVNEQKDGVELYYNVLGNSWRVPFDAVEVTVRGPGSSAVSKTACYYGTFKSDTPCQSTPGNPARFSAQNLEIMQNMSIVALLPRSAFTDVSKDVRDAGSAGSGGPYISPESARVRTLSQLGIGAGAPLLALAGMGALVWRRGRDERYVGLAPDTLPAPGQEVPTTRGGKAPVTAVRFNPPDNATPGLIGTIYDEHADTIDVSATVIDLAVRGYLRIEQTQDGGRFQTSDWRLEYLGTPKAGDRGLLKYERTVLDGVFAQGTPVMMSELKNHFSGTLAIAKQEMYSETVQRGWFRQSPERVRQGFGCLTWLPFVLIFGWMFFGAGSFAGALTSDSIAGFDLPVPSVMVAAAGLFSVPFIMRWLTKKLPARTADGSAVLEQTKGFREYLLTAEAEQIKYDEALDIFSRYLPYAVVFGVADRWAQIFAKVAEMARMDGYDVGVPTFYVWYGGGFGGFGDFGHAVDSFSTSAAGTFTSTPGSSGGSGFGSGGFGGGGGFSGGGVGDGGGGSW</sequence>
<feature type="transmembrane region" description="Helical" evidence="2">
    <location>
        <begin position="478"/>
        <end position="502"/>
    </location>
</feature>
<protein>
    <submittedName>
        <fullName evidence="5">DUF2207 domain-containing protein</fullName>
    </submittedName>
</protein>
<proteinExistence type="predicted"/>
<comment type="caution">
    <text evidence="5">The sequence shown here is derived from an EMBL/GenBank/DDBJ whole genome shotgun (WGS) entry which is preliminary data.</text>
</comment>
<feature type="region of interest" description="Disordered" evidence="1">
    <location>
        <begin position="97"/>
        <end position="153"/>
    </location>
</feature>
<keyword evidence="6" id="KW-1185">Reference proteome</keyword>
<dbReference type="Proteomes" id="UP001521931">
    <property type="component" value="Unassembled WGS sequence"/>
</dbReference>
<feature type="region of interest" description="Disordered" evidence="1">
    <location>
        <begin position="324"/>
        <end position="346"/>
    </location>
</feature>
<accession>A0ABS9Q5C6</accession>
<feature type="transmembrane region" description="Helical" evidence="2">
    <location>
        <begin position="294"/>
        <end position="313"/>
    </location>
</feature>
<dbReference type="EMBL" id="JAKRCV010000036">
    <property type="protein sequence ID" value="MCG7322475.1"/>
    <property type="molecule type" value="Genomic_DNA"/>
</dbReference>
<evidence type="ECO:0000313" key="6">
    <source>
        <dbReference type="Proteomes" id="UP001521931"/>
    </source>
</evidence>